<dbReference type="OrthoDB" id="1434485at2"/>
<dbReference type="EMBL" id="MRCG01000005">
    <property type="protein sequence ID" value="OKH48784.1"/>
    <property type="molecule type" value="Genomic_DNA"/>
</dbReference>
<evidence type="ECO:0000313" key="1">
    <source>
        <dbReference type="EMBL" id="OKH48784.1"/>
    </source>
</evidence>
<reference evidence="1 2" key="1">
    <citation type="submission" date="2016-11" db="EMBL/GenBank/DDBJ databases">
        <title>Draft Genome Sequences of Nine Cyanobacterial Strains from Diverse Habitats.</title>
        <authorList>
            <person name="Zhu T."/>
            <person name="Hou S."/>
            <person name="Lu X."/>
            <person name="Hess W.R."/>
        </authorList>
    </citation>
    <scope>NUCLEOTIDE SEQUENCE [LARGE SCALE GENOMIC DNA]</scope>
    <source>
        <strain evidence="1 2">NIES-30</strain>
    </source>
</reference>
<sequence>MSQFPPRIHVLLASQAPVGLVIRRGPSKRVATMLWNRDRDTFHLGQWMKGRIYERRSDISPDGKHVIYFAMNGQWQSESRGAWTAISQVPYLKAIAFLPKGDCWHGGGLWTGKTKYWLNDGYGHTGLSNPSSLQRDTQYQPKGGCGGECLSVYYPRLLRDGWTWVDRIKVRQWQDKDIFEKPIGQGWTLRKIAHAEVGAPVGKGCYWDEHELIGPGSAIAIACPDWEWAELDNKRLVWASAGQLHAAQVCKHGLTKETMLFDFNDMMFEAIEAPY</sequence>
<dbReference type="Proteomes" id="UP000185557">
    <property type="component" value="Unassembled WGS sequence"/>
</dbReference>
<organism evidence="1 2">
    <name type="scientific">Phormidium tenue NIES-30</name>
    <dbReference type="NCBI Taxonomy" id="549789"/>
    <lineage>
        <taxon>Bacteria</taxon>
        <taxon>Bacillati</taxon>
        <taxon>Cyanobacteriota</taxon>
        <taxon>Cyanophyceae</taxon>
        <taxon>Oscillatoriophycideae</taxon>
        <taxon>Oscillatoriales</taxon>
        <taxon>Oscillatoriaceae</taxon>
        <taxon>Phormidium</taxon>
    </lineage>
</organism>
<keyword evidence="2" id="KW-1185">Reference proteome</keyword>
<gene>
    <name evidence="1" type="ORF">NIES30_09645</name>
</gene>
<accession>A0A1U7J707</accession>
<proteinExistence type="predicted"/>
<comment type="caution">
    <text evidence="1">The sequence shown here is derived from an EMBL/GenBank/DDBJ whole genome shotgun (WGS) entry which is preliminary data.</text>
</comment>
<dbReference type="AlphaFoldDB" id="A0A1U7J707"/>
<name>A0A1U7J707_9CYAN</name>
<evidence type="ECO:0008006" key="3">
    <source>
        <dbReference type="Google" id="ProtNLM"/>
    </source>
</evidence>
<evidence type="ECO:0000313" key="2">
    <source>
        <dbReference type="Proteomes" id="UP000185557"/>
    </source>
</evidence>
<protein>
    <recommendedName>
        <fullName evidence="3">Dipeptidylpeptidase IV N-terminal domain-containing protein</fullName>
    </recommendedName>
</protein>